<sequence>MHLDTVTKYPFLHSGELYASNMPELFMEQRQCLKAMDEFNRTAITDLEGREALLPQMFDKVGKGCFVEAPILMNFGGNHVRLGDNVYINYGFIAVDDTFITIGDNTMIGPRVTIATAVHPEDIELRSKAYQYNKPVTIGKNVWIAANVTILPGVSIGNGSIIGAGSVVTKDIPENVVAIGTPCKVIRPIRPEDKSNIKY</sequence>
<evidence type="ECO:0000256" key="4">
    <source>
        <dbReference type="ARBA" id="ARBA00022737"/>
    </source>
</evidence>
<protein>
    <recommendedName>
        <fullName evidence="7">Acetyltransferase</fullName>
        <ecNumber evidence="7">2.3.1.-</ecNumber>
    </recommendedName>
</protein>
<dbReference type="Gene3D" id="2.160.10.10">
    <property type="entry name" value="Hexapeptide repeat proteins"/>
    <property type="match status" value="1"/>
</dbReference>
<evidence type="ECO:0000256" key="7">
    <source>
        <dbReference type="RuleBase" id="RU367021"/>
    </source>
</evidence>
<evidence type="ECO:0000313" key="9">
    <source>
        <dbReference type="EMBL" id="MBU3844319.1"/>
    </source>
</evidence>
<dbReference type="Pfam" id="PF00132">
    <property type="entry name" value="Hexapep"/>
    <property type="match status" value="1"/>
</dbReference>
<dbReference type="SUPFAM" id="SSF51161">
    <property type="entry name" value="Trimeric LpxA-like enzymes"/>
    <property type="match status" value="1"/>
</dbReference>
<dbReference type="InterPro" id="IPR011004">
    <property type="entry name" value="Trimer_LpxA-like_sf"/>
</dbReference>
<dbReference type="InterPro" id="IPR039369">
    <property type="entry name" value="LacA-like"/>
</dbReference>
<dbReference type="PANTHER" id="PTHR43017:SF1">
    <property type="entry name" value="ACETYLTRANSFERASE YJL218W-RELATED"/>
    <property type="match status" value="1"/>
</dbReference>
<dbReference type="Proteomes" id="UP000733611">
    <property type="component" value="Unassembled WGS sequence"/>
</dbReference>
<keyword evidence="5 7" id="KW-0012">Acyltransferase</keyword>
<organism evidence="9 10">
    <name type="scientific">Candidatus Anaerobiospirillum pullicola</name>
    <dbReference type="NCBI Taxonomy" id="2838451"/>
    <lineage>
        <taxon>Bacteria</taxon>
        <taxon>Pseudomonadati</taxon>
        <taxon>Pseudomonadota</taxon>
        <taxon>Gammaproteobacteria</taxon>
        <taxon>Aeromonadales</taxon>
        <taxon>Succinivibrionaceae</taxon>
        <taxon>Anaerobiospirillum</taxon>
    </lineage>
</organism>
<dbReference type="Pfam" id="PF12464">
    <property type="entry name" value="Mac"/>
    <property type="match status" value="1"/>
</dbReference>
<proteinExistence type="inferred from homology"/>
<dbReference type="SMART" id="SM01266">
    <property type="entry name" value="Mac"/>
    <property type="match status" value="1"/>
</dbReference>
<dbReference type="AlphaFoldDB" id="A0A948WZN5"/>
<feature type="domain" description="Maltose/galactoside acetyltransferase" evidence="8">
    <location>
        <begin position="9"/>
        <end position="63"/>
    </location>
</feature>
<reference evidence="9" key="1">
    <citation type="journal article" date="2021" name="PeerJ">
        <title>Extensive microbial diversity within the chicken gut microbiome revealed by metagenomics and culture.</title>
        <authorList>
            <person name="Gilroy R."/>
            <person name="Ravi A."/>
            <person name="Getino M."/>
            <person name="Pursley I."/>
            <person name="Horton D.L."/>
            <person name="Alikhan N.F."/>
            <person name="Baker D."/>
            <person name="Gharbi K."/>
            <person name="Hall N."/>
            <person name="Watson M."/>
            <person name="Adriaenssens E.M."/>
            <person name="Foster-Nyarko E."/>
            <person name="Jarju S."/>
            <person name="Secka A."/>
            <person name="Antonio M."/>
            <person name="Oren A."/>
            <person name="Chaudhuri R.R."/>
            <person name="La Ragione R."/>
            <person name="Hildebrand F."/>
            <person name="Pallen M.J."/>
        </authorList>
    </citation>
    <scope>NUCLEOTIDE SEQUENCE</scope>
    <source>
        <strain evidence="9">378</strain>
    </source>
</reference>
<dbReference type="PROSITE" id="PS00101">
    <property type="entry name" value="HEXAPEP_TRANSFERASES"/>
    <property type="match status" value="1"/>
</dbReference>
<dbReference type="GO" id="GO:0008870">
    <property type="term" value="F:galactoside O-acetyltransferase activity"/>
    <property type="evidence" value="ECO:0007669"/>
    <property type="project" value="TreeGrafter"/>
</dbReference>
<dbReference type="InterPro" id="IPR018357">
    <property type="entry name" value="Hexapep_transf_CS"/>
</dbReference>
<keyword evidence="4" id="KW-0677">Repeat</keyword>
<reference evidence="9" key="2">
    <citation type="submission" date="2021-04" db="EMBL/GenBank/DDBJ databases">
        <authorList>
            <person name="Gilroy R."/>
        </authorList>
    </citation>
    <scope>NUCLEOTIDE SEQUENCE</scope>
    <source>
        <strain evidence="9">378</strain>
    </source>
</reference>
<keyword evidence="3 7" id="KW-0808">Transferase</keyword>
<comment type="function">
    <text evidence="6">Acetyltransferase implicated in the O-acetylation of Nod factors.</text>
</comment>
<evidence type="ECO:0000313" key="10">
    <source>
        <dbReference type="Proteomes" id="UP000733611"/>
    </source>
</evidence>
<evidence type="ECO:0000256" key="1">
    <source>
        <dbReference type="ARBA" id="ARBA00007274"/>
    </source>
</evidence>
<evidence type="ECO:0000256" key="2">
    <source>
        <dbReference type="ARBA" id="ARBA00022458"/>
    </source>
</evidence>
<dbReference type="FunFam" id="2.160.10.10:FF:000025">
    <property type="entry name" value="Hexapeptide-repeat containing-acetyltransferase"/>
    <property type="match status" value="1"/>
</dbReference>
<accession>A0A948WZN5</accession>
<dbReference type="InterPro" id="IPR024688">
    <property type="entry name" value="Mac_dom"/>
</dbReference>
<evidence type="ECO:0000256" key="6">
    <source>
        <dbReference type="ARBA" id="ARBA00055587"/>
    </source>
</evidence>
<comment type="similarity">
    <text evidence="1 7">Belongs to the transferase hexapeptide repeat family.</text>
</comment>
<dbReference type="PANTHER" id="PTHR43017">
    <property type="entry name" value="GALACTOSIDE O-ACETYLTRANSFERASE"/>
    <property type="match status" value="1"/>
</dbReference>
<comment type="caution">
    <text evidence="9">The sequence shown here is derived from an EMBL/GenBank/DDBJ whole genome shotgun (WGS) entry which is preliminary data.</text>
</comment>
<dbReference type="EMBL" id="JAHLFE010000108">
    <property type="protein sequence ID" value="MBU3844319.1"/>
    <property type="molecule type" value="Genomic_DNA"/>
</dbReference>
<evidence type="ECO:0000259" key="8">
    <source>
        <dbReference type="SMART" id="SM01266"/>
    </source>
</evidence>
<gene>
    <name evidence="9" type="ORF">H9847_05550</name>
</gene>
<keyword evidence="2" id="KW-0536">Nodulation</keyword>
<evidence type="ECO:0000256" key="3">
    <source>
        <dbReference type="ARBA" id="ARBA00022679"/>
    </source>
</evidence>
<dbReference type="InterPro" id="IPR001451">
    <property type="entry name" value="Hexapep"/>
</dbReference>
<name>A0A948WZN5_9GAMM</name>
<dbReference type="EC" id="2.3.1.-" evidence="7"/>
<evidence type="ECO:0000256" key="5">
    <source>
        <dbReference type="ARBA" id="ARBA00023315"/>
    </source>
</evidence>
<dbReference type="CDD" id="cd03357">
    <property type="entry name" value="LbH_MAT_GAT"/>
    <property type="match status" value="1"/>
</dbReference>